<protein>
    <submittedName>
        <fullName evidence="6">Transcription initiation factor TFIID subunit 10</fullName>
    </submittedName>
</protein>
<dbReference type="PANTHER" id="PTHR21242">
    <property type="entry name" value="TRANSCRIPTION INITIATION FACTOR TFIID SUBUNIT 10"/>
    <property type="match status" value="1"/>
</dbReference>
<dbReference type="InterPro" id="IPR003923">
    <property type="entry name" value="TAF10"/>
</dbReference>
<dbReference type="PRINTS" id="PR01443">
    <property type="entry name" value="TFIID30KDSUB"/>
</dbReference>
<evidence type="ECO:0000256" key="1">
    <source>
        <dbReference type="ARBA" id="ARBA00004123"/>
    </source>
</evidence>
<reference evidence="6 7" key="1">
    <citation type="journal article" date="2020" name="Genome Biol. Evol.">
        <title>Comparative genomics of strictly vertically transmitted, feminizing microsporidia endosymbionts of amphipod crustaceans.</title>
        <authorList>
            <person name="Cormier A."/>
            <person name="Chebbi M.A."/>
            <person name="Giraud I."/>
            <person name="Wattier R."/>
            <person name="Teixeira M."/>
            <person name="Gilbert C."/>
            <person name="Rigaud T."/>
            <person name="Cordaux R."/>
        </authorList>
    </citation>
    <scope>NUCLEOTIDE SEQUENCE [LARGE SCALE GENOMIC DNA]</scope>
    <source>
        <strain evidence="6 7">Ou3-Ou53</strain>
    </source>
</reference>
<keyword evidence="4" id="KW-0539">Nucleus</keyword>
<proteinExistence type="inferred from homology"/>
<dbReference type="EMBL" id="SBJO01000037">
    <property type="protein sequence ID" value="KAF9764105.1"/>
    <property type="molecule type" value="Genomic_DNA"/>
</dbReference>
<dbReference type="GO" id="GO:0000124">
    <property type="term" value="C:SAGA complex"/>
    <property type="evidence" value="ECO:0007669"/>
    <property type="project" value="TreeGrafter"/>
</dbReference>
<sequence length="108" mass="12608">MKDEEFNDFKNKLEEYLPIIPDSALEFYMQKSGITSSDKNVKKLVSLLSHKFISDVVNSSLQYHKIHQKAAQKDKRFAREKKLTLQVNDLEKALEDVGINIARPNYYM</sequence>
<accession>A0A9P6H2U3</accession>
<gene>
    <name evidence="6" type="primary">Taf10</name>
    <name evidence="6" type="ORF">NGRA_0823</name>
</gene>
<dbReference type="GO" id="GO:0006367">
    <property type="term" value="P:transcription initiation at RNA polymerase II promoter"/>
    <property type="evidence" value="ECO:0007669"/>
    <property type="project" value="TreeGrafter"/>
</dbReference>
<dbReference type="PANTHER" id="PTHR21242:SF0">
    <property type="entry name" value="TRANSCRIPTION INITIATION FACTOR TFIID SUBUNIT 10"/>
    <property type="match status" value="1"/>
</dbReference>
<evidence type="ECO:0000256" key="5">
    <source>
        <dbReference type="ARBA" id="ARBA00025730"/>
    </source>
</evidence>
<keyword evidence="3" id="KW-0804">Transcription</keyword>
<dbReference type="Pfam" id="PF03540">
    <property type="entry name" value="TAF10"/>
    <property type="match status" value="1"/>
</dbReference>
<name>A0A9P6H2U3_9MICR</name>
<comment type="similarity">
    <text evidence="5">Belongs to the TAF10 family.</text>
</comment>
<evidence type="ECO:0000256" key="3">
    <source>
        <dbReference type="ARBA" id="ARBA00023163"/>
    </source>
</evidence>
<dbReference type="AlphaFoldDB" id="A0A9P6H2U3"/>
<evidence type="ECO:0000256" key="4">
    <source>
        <dbReference type="ARBA" id="ARBA00023242"/>
    </source>
</evidence>
<evidence type="ECO:0000256" key="2">
    <source>
        <dbReference type="ARBA" id="ARBA00023015"/>
    </source>
</evidence>
<organism evidence="6 7">
    <name type="scientific">Nosema granulosis</name>
    <dbReference type="NCBI Taxonomy" id="83296"/>
    <lineage>
        <taxon>Eukaryota</taxon>
        <taxon>Fungi</taxon>
        <taxon>Fungi incertae sedis</taxon>
        <taxon>Microsporidia</taxon>
        <taxon>Nosematidae</taxon>
        <taxon>Nosema</taxon>
    </lineage>
</organism>
<evidence type="ECO:0000313" key="7">
    <source>
        <dbReference type="Proteomes" id="UP000740883"/>
    </source>
</evidence>
<dbReference type="GO" id="GO:1990841">
    <property type="term" value="F:promoter-specific chromatin binding"/>
    <property type="evidence" value="ECO:0007669"/>
    <property type="project" value="TreeGrafter"/>
</dbReference>
<dbReference type="OrthoDB" id="154356at2759"/>
<dbReference type="GO" id="GO:0016251">
    <property type="term" value="F:RNA polymerase II general transcription initiation factor activity"/>
    <property type="evidence" value="ECO:0007669"/>
    <property type="project" value="TreeGrafter"/>
</dbReference>
<dbReference type="Proteomes" id="UP000740883">
    <property type="component" value="Unassembled WGS sequence"/>
</dbReference>
<dbReference type="CDD" id="cd07982">
    <property type="entry name" value="HFD_TAF10"/>
    <property type="match status" value="1"/>
</dbReference>
<keyword evidence="7" id="KW-1185">Reference proteome</keyword>
<dbReference type="GO" id="GO:0005669">
    <property type="term" value="C:transcription factor TFIID complex"/>
    <property type="evidence" value="ECO:0007669"/>
    <property type="project" value="TreeGrafter"/>
</dbReference>
<comment type="subcellular location">
    <subcellularLocation>
        <location evidence="1">Nucleus</location>
    </subcellularLocation>
</comment>
<comment type="caution">
    <text evidence="6">The sequence shown here is derived from an EMBL/GenBank/DDBJ whole genome shotgun (WGS) entry which is preliminary data.</text>
</comment>
<keyword evidence="2" id="KW-0805">Transcription regulation</keyword>
<evidence type="ECO:0000313" key="6">
    <source>
        <dbReference type="EMBL" id="KAF9764105.1"/>
    </source>
</evidence>